<evidence type="ECO:0000256" key="3">
    <source>
        <dbReference type="PROSITE-ProRule" id="PRU10007"/>
    </source>
</evidence>
<comment type="similarity">
    <text evidence="1 4">Belongs to the aldehyde dehydrogenase family.</text>
</comment>
<evidence type="ECO:0000256" key="2">
    <source>
        <dbReference type="ARBA" id="ARBA00023002"/>
    </source>
</evidence>
<evidence type="ECO:0000313" key="6">
    <source>
        <dbReference type="EMBL" id="KAK7040694.1"/>
    </source>
</evidence>
<dbReference type="AlphaFoldDB" id="A0AAW0CP14"/>
<dbReference type="InterPro" id="IPR015590">
    <property type="entry name" value="Aldehyde_DH_dom"/>
</dbReference>
<dbReference type="InterPro" id="IPR029510">
    <property type="entry name" value="Ald_DH_CS_GLU"/>
</dbReference>
<dbReference type="PANTHER" id="PTHR11699">
    <property type="entry name" value="ALDEHYDE DEHYDROGENASE-RELATED"/>
    <property type="match status" value="1"/>
</dbReference>
<feature type="active site" evidence="3">
    <location>
        <position position="46"/>
    </location>
</feature>
<accession>A0AAW0CP14</accession>
<comment type="caution">
    <text evidence="6">The sequence shown here is derived from an EMBL/GenBank/DDBJ whole genome shotgun (WGS) entry which is preliminary data.</text>
</comment>
<protein>
    <recommendedName>
        <fullName evidence="5">Aldehyde dehydrogenase domain-containing protein</fullName>
    </recommendedName>
</protein>
<keyword evidence="2 4" id="KW-0560">Oxidoreductase</keyword>
<dbReference type="Pfam" id="PF00171">
    <property type="entry name" value="Aldedh"/>
    <property type="match status" value="1"/>
</dbReference>
<dbReference type="PROSITE" id="PS00687">
    <property type="entry name" value="ALDEHYDE_DEHYDR_GLU"/>
    <property type="match status" value="1"/>
</dbReference>
<dbReference type="InterPro" id="IPR016161">
    <property type="entry name" value="Ald_DH/histidinol_DH"/>
</dbReference>
<dbReference type="GO" id="GO:0019413">
    <property type="term" value="P:acetate biosynthetic process"/>
    <property type="evidence" value="ECO:0007669"/>
    <property type="project" value="UniProtKB-ARBA"/>
</dbReference>
<dbReference type="FunFam" id="3.40.309.10:FF:000001">
    <property type="entry name" value="Mitochondrial aldehyde dehydrogenase 2"/>
    <property type="match status" value="1"/>
</dbReference>
<evidence type="ECO:0000259" key="5">
    <source>
        <dbReference type="Pfam" id="PF00171"/>
    </source>
</evidence>
<evidence type="ECO:0000256" key="1">
    <source>
        <dbReference type="ARBA" id="ARBA00009986"/>
    </source>
</evidence>
<dbReference type="Gene3D" id="3.40.605.10">
    <property type="entry name" value="Aldehyde Dehydrogenase, Chain A, domain 1"/>
    <property type="match status" value="1"/>
</dbReference>
<dbReference type="InterPro" id="IPR016162">
    <property type="entry name" value="Ald_DH_N"/>
</dbReference>
<proteinExistence type="inferred from homology"/>
<evidence type="ECO:0000256" key="4">
    <source>
        <dbReference type="RuleBase" id="RU003345"/>
    </source>
</evidence>
<organism evidence="6 7">
    <name type="scientific">Paramarasmius palmivorus</name>
    <dbReference type="NCBI Taxonomy" id="297713"/>
    <lineage>
        <taxon>Eukaryota</taxon>
        <taxon>Fungi</taxon>
        <taxon>Dikarya</taxon>
        <taxon>Basidiomycota</taxon>
        <taxon>Agaricomycotina</taxon>
        <taxon>Agaricomycetes</taxon>
        <taxon>Agaricomycetidae</taxon>
        <taxon>Agaricales</taxon>
        <taxon>Marasmiineae</taxon>
        <taxon>Marasmiaceae</taxon>
        <taxon>Paramarasmius</taxon>
    </lineage>
</organism>
<name>A0AAW0CP14_9AGAR</name>
<evidence type="ECO:0000313" key="7">
    <source>
        <dbReference type="Proteomes" id="UP001383192"/>
    </source>
</evidence>
<dbReference type="InterPro" id="IPR016163">
    <property type="entry name" value="Ald_DH_C"/>
</dbReference>
<dbReference type="Gene3D" id="3.40.309.10">
    <property type="entry name" value="Aldehyde Dehydrogenase, Chain A, domain 2"/>
    <property type="match status" value="1"/>
</dbReference>
<dbReference type="PROSITE" id="PS00070">
    <property type="entry name" value="ALDEHYDE_DEHYDR_CYS"/>
    <property type="match status" value="1"/>
</dbReference>
<reference evidence="6 7" key="1">
    <citation type="submission" date="2024-01" db="EMBL/GenBank/DDBJ databases">
        <title>A draft genome for a cacao thread blight-causing isolate of Paramarasmius palmivorus.</title>
        <authorList>
            <person name="Baruah I.K."/>
            <person name="Bukari Y."/>
            <person name="Amoako-Attah I."/>
            <person name="Meinhardt L.W."/>
            <person name="Bailey B.A."/>
            <person name="Cohen S.P."/>
        </authorList>
    </citation>
    <scope>NUCLEOTIDE SEQUENCE [LARGE SCALE GENOMIC DNA]</scope>
    <source>
        <strain evidence="6 7">GH-12</strain>
    </source>
</reference>
<dbReference type="SUPFAM" id="SSF53720">
    <property type="entry name" value="ALDH-like"/>
    <property type="match status" value="1"/>
</dbReference>
<dbReference type="InterPro" id="IPR016160">
    <property type="entry name" value="Ald_DH_CS_CYS"/>
</dbReference>
<keyword evidence="7" id="KW-1185">Reference proteome</keyword>
<sequence length="279" mass="30319">MTGQTVGDAIARHLDISLVSFTGSTLTGRKVQEAAAKSNLKVVHLELGGKSPNIIFDDADLDQAIKWSSQGIFFNMGQACIAGSRIYVQEGIYDRFVEGLSQSAKELLSRTGDPFAEATQHGPQASQLQFDRVMEYIDSAKADGATIYTGGERVGTSGYFLQPTVITNATPDMKIVKEEVFGPVAAVMKFKTEEEVIEMANETSYGLACGVFTENNSRALRVCHELNAGMAFVNCYGWADVQVPFGGYRQSGNAREMGEEGIYEFTQLKSVHVNVGLKI</sequence>
<feature type="domain" description="Aldehyde dehydrogenase" evidence="5">
    <location>
        <begin position="3"/>
        <end position="271"/>
    </location>
</feature>
<gene>
    <name evidence="6" type="ORF">VNI00_009600</name>
</gene>
<dbReference type="EMBL" id="JAYKXP010000036">
    <property type="protein sequence ID" value="KAK7040694.1"/>
    <property type="molecule type" value="Genomic_DNA"/>
</dbReference>
<dbReference type="Proteomes" id="UP001383192">
    <property type="component" value="Unassembled WGS sequence"/>
</dbReference>
<dbReference type="GO" id="GO:0016620">
    <property type="term" value="F:oxidoreductase activity, acting on the aldehyde or oxo group of donors, NAD or NADP as acceptor"/>
    <property type="evidence" value="ECO:0007669"/>
    <property type="project" value="InterPro"/>
</dbReference>